<evidence type="ECO:0000313" key="1">
    <source>
        <dbReference type="EMBL" id="PYI04936.1"/>
    </source>
</evidence>
<keyword evidence="2" id="KW-1185">Reference proteome</keyword>
<dbReference type="EMBL" id="KZ826363">
    <property type="protein sequence ID" value="PYI04936.1"/>
    <property type="molecule type" value="Genomic_DNA"/>
</dbReference>
<dbReference type="Proteomes" id="UP000248423">
    <property type="component" value="Unassembled WGS sequence"/>
</dbReference>
<sequence>MPPFAPRSCQTPRGPSPLPLTSFSAVHVHVHQIKKSIAPREHGIPGARPKEESRCSAISSGIGPSMPLNARLVVRGCSVYVWGGVVPPIRGVVRTLGTGWNSVGASQPALMPHTLLLVVFWPTQATVPWAWLLTGHFDGVRAGRKAPSTISLVDVARVGLVSLTVRNWGKPAFLEISLRLPSCSGKCKEIQLFFFSFLCRLVSRQRRRR</sequence>
<protein>
    <submittedName>
        <fullName evidence="1">Uncharacterized protein</fullName>
    </submittedName>
</protein>
<organism evidence="1 2">
    <name type="scientific">Aspergillus sclerotiicarbonarius (strain CBS 121057 / IBT 28362)</name>
    <dbReference type="NCBI Taxonomy" id="1448318"/>
    <lineage>
        <taxon>Eukaryota</taxon>
        <taxon>Fungi</taxon>
        <taxon>Dikarya</taxon>
        <taxon>Ascomycota</taxon>
        <taxon>Pezizomycotina</taxon>
        <taxon>Eurotiomycetes</taxon>
        <taxon>Eurotiomycetidae</taxon>
        <taxon>Eurotiales</taxon>
        <taxon>Aspergillaceae</taxon>
        <taxon>Aspergillus</taxon>
        <taxon>Aspergillus subgen. Circumdati</taxon>
    </lineage>
</organism>
<evidence type="ECO:0000313" key="2">
    <source>
        <dbReference type="Proteomes" id="UP000248423"/>
    </source>
</evidence>
<gene>
    <name evidence="1" type="ORF">BO78DRAFT_158925</name>
</gene>
<proteinExistence type="predicted"/>
<dbReference type="AlphaFoldDB" id="A0A319E4C4"/>
<name>A0A319E4C4_ASPSB</name>
<dbReference type="VEuPathDB" id="FungiDB:BO78DRAFT_158925"/>
<accession>A0A319E4C4</accession>
<reference evidence="1 2" key="1">
    <citation type="submission" date="2018-02" db="EMBL/GenBank/DDBJ databases">
        <title>The genomes of Aspergillus section Nigri reveals drivers in fungal speciation.</title>
        <authorList>
            <consortium name="DOE Joint Genome Institute"/>
            <person name="Vesth T.C."/>
            <person name="Nybo J."/>
            <person name="Theobald S."/>
            <person name="Brandl J."/>
            <person name="Frisvad J.C."/>
            <person name="Nielsen K.F."/>
            <person name="Lyhne E.K."/>
            <person name="Kogle M.E."/>
            <person name="Kuo A."/>
            <person name="Riley R."/>
            <person name="Clum A."/>
            <person name="Nolan M."/>
            <person name="Lipzen A."/>
            <person name="Salamov A."/>
            <person name="Henrissat B."/>
            <person name="Wiebenga A."/>
            <person name="De vries R.P."/>
            <person name="Grigoriev I.V."/>
            <person name="Mortensen U.H."/>
            <person name="Andersen M.R."/>
            <person name="Baker S.E."/>
        </authorList>
    </citation>
    <scope>NUCLEOTIDE SEQUENCE [LARGE SCALE GENOMIC DNA]</scope>
    <source>
        <strain evidence="1 2">CBS 121057</strain>
    </source>
</reference>